<evidence type="ECO:0000313" key="1">
    <source>
        <dbReference type="EMBL" id="EMI25975.1"/>
    </source>
</evidence>
<comment type="caution">
    <text evidence="1">The sequence shown here is derived from an EMBL/GenBank/DDBJ whole genome shotgun (WGS) entry which is preliminary data.</text>
</comment>
<name>M5S369_9BACT</name>
<dbReference type="Proteomes" id="UP000011996">
    <property type="component" value="Unassembled WGS sequence"/>
</dbReference>
<dbReference type="PATRIC" id="fig|1263868.3.peg.3721"/>
<protein>
    <recommendedName>
        <fullName evidence="3">CD-NTase-associated protein 12/Pycsar effector protein TIR domain-containing protein</fullName>
    </recommendedName>
</protein>
<organism evidence="1 2">
    <name type="scientific">Rhodopirellula europaea SH398</name>
    <dbReference type="NCBI Taxonomy" id="1263868"/>
    <lineage>
        <taxon>Bacteria</taxon>
        <taxon>Pseudomonadati</taxon>
        <taxon>Planctomycetota</taxon>
        <taxon>Planctomycetia</taxon>
        <taxon>Pirellulales</taxon>
        <taxon>Pirellulaceae</taxon>
        <taxon>Rhodopirellula</taxon>
    </lineage>
</organism>
<dbReference type="AlphaFoldDB" id="M5S369"/>
<evidence type="ECO:0000313" key="2">
    <source>
        <dbReference type="Proteomes" id="UP000011996"/>
    </source>
</evidence>
<proteinExistence type="predicted"/>
<accession>M5S369</accession>
<reference evidence="1 2" key="1">
    <citation type="journal article" date="2013" name="Mar. Genomics">
        <title>Expression of sulfatases in Rhodopirellula baltica and the diversity of sulfatases in the genus Rhodopirellula.</title>
        <authorList>
            <person name="Wegner C.E."/>
            <person name="Richter-Heitmann T."/>
            <person name="Klindworth A."/>
            <person name="Klockow C."/>
            <person name="Richter M."/>
            <person name="Achstetter T."/>
            <person name="Glockner F.O."/>
            <person name="Harder J."/>
        </authorList>
    </citation>
    <scope>NUCLEOTIDE SEQUENCE [LARGE SCALE GENOMIC DNA]</scope>
    <source>
        <strain evidence="1 2">SH398</strain>
    </source>
</reference>
<gene>
    <name evidence="1" type="ORF">RESH_03450</name>
</gene>
<sequence length="425" mass="48189">MSEVFTVFYSWQSDTNQNHSRRLIREALDLAADAIGKDANNSYRIVIQSDTEGESGLCNIPETLLRRLRESDAVVSDLTFVASTTAHEPKHCSNPNVLFELGYAFANIGPERLICVMNEAHGPSAKQIFDLAHHRRPIAFTSPKEDGKATRNETLASLANELEAALRGVLKLGLVGGSGGDDEIRHLRVLSEIRTFYQSPQTKLEFPRIEFVFRPQFYRELRWPDAESLESVLRNVSPFVGRHHYPPTQTGTDPMDWGLFNDTYRHPWAFTYAGQFWTEINFGESHSTELTDFDTRTRTVKELIDSSTIPAGRWGYGKYALSQLCAAFQFATNLTSMLGDSEQIQINVSISNLKNCWLEFEHTDKRGPCRAPTLNRNVHKTASEFCKDWKRDFAQVGKSFTDLFNRDGRGFSTDGILRICDLDIE</sequence>
<evidence type="ECO:0008006" key="3">
    <source>
        <dbReference type="Google" id="ProtNLM"/>
    </source>
</evidence>
<dbReference type="EMBL" id="ANOF01000110">
    <property type="protein sequence ID" value="EMI25975.1"/>
    <property type="molecule type" value="Genomic_DNA"/>
</dbReference>
<dbReference type="STRING" id="1263868.RESH_03450"/>